<comment type="caution">
    <text evidence="4">The sequence shown here is derived from an EMBL/GenBank/DDBJ whole genome shotgun (WGS) entry which is preliminary data.</text>
</comment>
<evidence type="ECO:0000259" key="3">
    <source>
        <dbReference type="Pfam" id="PF01361"/>
    </source>
</evidence>
<comment type="similarity">
    <text evidence="1">Belongs to the 4-oxalocrotonate tautomerase family.</text>
</comment>
<dbReference type="InterPro" id="IPR018191">
    <property type="entry name" value="4-OT"/>
</dbReference>
<protein>
    <recommendedName>
        <fullName evidence="3">4-oxalocrotonate tautomerase-like domain-containing protein</fullName>
    </recommendedName>
</protein>
<dbReference type="Gene3D" id="3.30.429.10">
    <property type="entry name" value="Macrophage Migration Inhibitory Factor"/>
    <property type="match status" value="1"/>
</dbReference>
<dbReference type="GO" id="GO:0016853">
    <property type="term" value="F:isomerase activity"/>
    <property type="evidence" value="ECO:0007669"/>
    <property type="project" value="UniProtKB-KW"/>
</dbReference>
<proteinExistence type="inferred from homology"/>
<dbReference type="AlphaFoldDB" id="A0A0F8ZIX2"/>
<dbReference type="NCBIfam" id="TIGR00013">
    <property type="entry name" value="taut"/>
    <property type="match status" value="1"/>
</dbReference>
<dbReference type="NCBIfam" id="NF041920">
    <property type="entry name" value="DmpI"/>
    <property type="match status" value="1"/>
</dbReference>
<dbReference type="NCBIfam" id="NF002571">
    <property type="entry name" value="PRK02220.1"/>
    <property type="match status" value="1"/>
</dbReference>
<dbReference type="PANTHER" id="PTHR35530:SF1">
    <property type="entry name" value="2-HYDROXYMUCONATE TAUTOMERASE"/>
    <property type="match status" value="1"/>
</dbReference>
<feature type="domain" description="4-oxalocrotonate tautomerase-like" evidence="3">
    <location>
        <begin position="2"/>
        <end position="60"/>
    </location>
</feature>
<name>A0A0F8ZIX2_9ZZZZ</name>
<evidence type="ECO:0000313" key="4">
    <source>
        <dbReference type="EMBL" id="KKK85975.1"/>
    </source>
</evidence>
<organism evidence="4">
    <name type="scientific">marine sediment metagenome</name>
    <dbReference type="NCBI Taxonomy" id="412755"/>
    <lineage>
        <taxon>unclassified sequences</taxon>
        <taxon>metagenomes</taxon>
        <taxon>ecological metagenomes</taxon>
    </lineage>
</organism>
<dbReference type="EMBL" id="LAZR01051064">
    <property type="protein sequence ID" value="KKK85975.1"/>
    <property type="molecule type" value="Genomic_DNA"/>
</dbReference>
<keyword evidence="2" id="KW-0413">Isomerase</keyword>
<evidence type="ECO:0000256" key="1">
    <source>
        <dbReference type="ARBA" id="ARBA00006723"/>
    </source>
</evidence>
<dbReference type="InterPro" id="IPR004370">
    <property type="entry name" value="4-OT-like_dom"/>
</dbReference>
<dbReference type="SUPFAM" id="SSF55331">
    <property type="entry name" value="Tautomerase/MIF"/>
    <property type="match status" value="1"/>
</dbReference>
<sequence>MPVVRIDLWKGREKEKKKELIKNITSAVVDAIGCPVEAVQVIINEVEKDNWGIGGERASDKFPDM</sequence>
<accession>A0A0F8ZIX2</accession>
<dbReference type="InterPro" id="IPR014347">
    <property type="entry name" value="Tautomerase/MIF_sf"/>
</dbReference>
<evidence type="ECO:0000256" key="2">
    <source>
        <dbReference type="ARBA" id="ARBA00023235"/>
    </source>
</evidence>
<gene>
    <name evidence="4" type="ORF">LCGC14_2767880</name>
</gene>
<dbReference type="Pfam" id="PF01361">
    <property type="entry name" value="Tautomerase"/>
    <property type="match status" value="1"/>
</dbReference>
<reference evidence="4" key="1">
    <citation type="journal article" date="2015" name="Nature">
        <title>Complex archaea that bridge the gap between prokaryotes and eukaryotes.</title>
        <authorList>
            <person name="Spang A."/>
            <person name="Saw J.H."/>
            <person name="Jorgensen S.L."/>
            <person name="Zaremba-Niedzwiedzka K."/>
            <person name="Martijn J."/>
            <person name="Lind A.E."/>
            <person name="van Eijk R."/>
            <person name="Schleper C."/>
            <person name="Guy L."/>
            <person name="Ettema T.J."/>
        </authorList>
    </citation>
    <scope>NUCLEOTIDE SEQUENCE</scope>
</reference>
<dbReference type="PANTHER" id="PTHR35530">
    <property type="entry name" value="TAUTOMERASE-RELATED"/>
    <property type="match status" value="1"/>
</dbReference>